<evidence type="ECO:0000313" key="2">
    <source>
        <dbReference type="Proteomes" id="UP001364695"/>
    </source>
</evidence>
<sequence length="301" mass="30314">MPSYPLMSLTLLAAALGLAGCQPSAPAASSAPAAPSAAPAAAADLSACKPGDMPTHTPGVLTIATDDPAYAPWFVGNDPANGQGFESAVAYAVAQQMGYPADKVKWVKVPFNAAVSPAPKAFDFDINQFSISAERQKVVDFSTPYYAATQVVVGLQGGALKDVKAVADLTGAKLGAQVGTTSLIALRNGIKPSSPPAVFDTNDLAVAALKAGQVDGIVVDLPTAFYMTGSDQLGGKGLIVGQIPSGAAASGDSADDPFGLLLEKGSAMTPCVSQAVDALRAAGTLDKLAGRWLTQQGAPIL</sequence>
<reference evidence="1" key="1">
    <citation type="submission" date="2023-10" db="EMBL/GenBank/DDBJ databases">
        <title>Amphibacter perezi, gen. nov., sp. nov. a novel taxa of the family Comamonadaceae, class Betaproteobacteria isolated from the skin microbiota of Pelophylax perezi from different populations.</title>
        <authorList>
            <person name="Costa S."/>
            <person name="Proenca D.N."/>
            <person name="Lopes I."/>
            <person name="Morais P.V."/>
        </authorList>
    </citation>
    <scope>NUCLEOTIDE SEQUENCE</scope>
    <source>
        <strain evidence="1">SL12-8</strain>
    </source>
</reference>
<dbReference type="Proteomes" id="UP001364695">
    <property type="component" value="Unassembled WGS sequence"/>
</dbReference>
<dbReference type="EMBL" id="JAWDIE010000011">
    <property type="protein sequence ID" value="MEJ7138499.1"/>
    <property type="molecule type" value="Genomic_DNA"/>
</dbReference>
<name>A0ACC6P3T9_9BURK</name>
<evidence type="ECO:0000313" key="1">
    <source>
        <dbReference type="EMBL" id="MEJ7138499.1"/>
    </source>
</evidence>
<comment type="caution">
    <text evidence="1">The sequence shown here is derived from an EMBL/GenBank/DDBJ whole genome shotgun (WGS) entry which is preliminary data.</text>
</comment>
<keyword evidence="2" id="KW-1185">Reference proteome</keyword>
<gene>
    <name evidence="1" type="ORF">RV045_08655</name>
</gene>
<accession>A0ACC6P3T9</accession>
<protein>
    <submittedName>
        <fullName evidence="1">Transporter substrate-binding domain-containing protein</fullName>
    </submittedName>
</protein>
<proteinExistence type="predicted"/>
<organism evidence="1 2">
    <name type="scientific">Amphibiibacter pelophylacis</name>
    <dbReference type="NCBI Taxonomy" id="1799477"/>
    <lineage>
        <taxon>Bacteria</taxon>
        <taxon>Pseudomonadati</taxon>
        <taxon>Pseudomonadota</taxon>
        <taxon>Betaproteobacteria</taxon>
        <taxon>Burkholderiales</taxon>
        <taxon>Sphaerotilaceae</taxon>
        <taxon>Amphibiibacter</taxon>
    </lineage>
</organism>